<evidence type="ECO:0000256" key="4">
    <source>
        <dbReference type="ARBA" id="ARBA00022692"/>
    </source>
</evidence>
<feature type="region of interest" description="Disordered" evidence="12">
    <location>
        <begin position="65"/>
        <end position="129"/>
    </location>
</feature>
<evidence type="ECO:0000259" key="14">
    <source>
        <dbReference type="Pfam" id="PF03816"/>
    </source>
</evidence>
<proteinExistence type="inferred from homology"/>
<dbReference type="NCBIfam" id="TIGR00350">
    <property type="entry name" value="lytR_cpsA_psr"/>
    <property type="match status" value="1"/>
</dbReference>
<comment type="function">
    <text evidence="10">Involved in SarA attenuation. Affects resistance to oxacillin and teicoplanin, as well as the synthesis of virulence factors.</text>
</comment>
<evidence type="ECO:0000313" key="16">
    <source>
        <dbReference type="Proteomes" id="UP000524462"/>
    </source>
</evidence>
<keyword evidence="5" id="KW-0735">Signal-anchor</keyword>
<keyword evidence="6 13" id="KW-1133">Transmembrane helix</keyword>
<feature type="compositionally biased region" description="Basic and acidic residues" evidence="12">
    <location>
        <begin position="73"/>
        <end position="86"/>
    </location>
</feature>
<dbReference type="Proteomes" id="UP000524462">
    <property type="component" value="Unassembled WGS sequence"/>
</dbReference>
<dbReference type="PANTHER" id="PTHR33392:SF8">
    <property type="entry name" value="REGULATORY PROTEIN MSRR"/>
    <property type="match status" value="1"/>
</dbReference>
<evidence type="ECO:0000256" key="11">
    <source>
        <dbReference type="ARBA" id="ARBA00040752"/>
    </source>
</evidence>
<evidence type="ECO:0000256" key="2">
    <source>
        <dbReference type="ARBA" id="ARBA00006068"/>
    </source>
</evidence>
<evidence type="ECO:0000256" key="5">
    <source>
        <dbReference type="ARBA" id="ARBA00022968"/>
    </source>
</evidence>
<evidence type="ECO:0000256" key="10">
    <source>
        <dbReference type="ARBA" id="ARBA00037178"/>
    </source>
</evidence>
<evidence type="ECO:0000256" key="7">
    <source>
        <dbReference type="ARBA" id="ARBA00023015"/>
    </source>
</evidence>
<evidence type="ECO:0000256" key="6">
    <source>
        <dbReference type="ARBA" id="ARBA00022989"/>
    </source>
</evidence>
<dbReference type="EMBL" id="JACEGE010000015">
    <property type="protein sequence ID" value="MBA2796017.1"/>
    <property type="molecule type" value="Genomic_DNA"/>
</dbReference>
<sequence length="491" mass="55817">MARNEKNGLSHHEELRYFYLLRNLNYLSENEMREYRYLKAKMEAKISDKMTSYSDKTEAQRTFENQRFQDFSDSDHYQGRQSKYDDDSNQAYRPEETLPNGLPIYPGQPPMSRSSKRHQRLKREEVVGPENFAQETSLYETYDSSAATSKKSKKPKKKGKLKRNLKILGFILMLLIAGVILMFAKGYFDISTNKAKYKPAVTETFNGVDTKNGTNILILGSDQRVTQKSDDARTDTIMVLNIGNKDKKVKMVSFMRDTLVNIPGYSYNNNDSYDLKLNSSFNFGEQDGHKGAEMVRKTLKHNFDIDVKYYMMVDFETFAEAIDTLFPSGVKINAKFATISGEAVNSVEVPDDLRMKNGVVPEQTIKVGEQRMDGRTLLNYARFRKDDDGDYGRTVRQQQVMTAIMSQVKDPVKLFTGSAAIGKLYALTSTNVPSGFILQKGLASVTSGAKVEHVTIPAQGDWVDEFDMYGGQGLYVDFAKYQKNLSKMGLR</sequence>
<keyword evidence="9" id="KW-0804">Transcription</keyword>
<dbReference type="PANTHER" id="PTHR33392">
    <property type="entry name" value="POLYISOPRENYL-TEICHOIC ACID--PEPTIDOGLYCAN TEICHOIC ACID TRANSFERASE TAGU"/>
    <property type="match status" value="1"/>
</dbReference>
<comment type="subcellular location">
    <subcellularLocation>
        <location evidence="1">Cell membrane</location>
        <topology evidence="1">Single-pass type II membrane protein</topology>
    </subcellularLocation>
</comment>
<comment type="caution">
    <text evidence="15">The sequence shown here is derived from an EMBL/GenBank/DDBJ whole genome shotgun (WGS) entry which is preliminary data.</text>
</comment>
<evidence type="ECO:0000313" key="15">
    <source>
        <dbReference type="EMBL" id="MBA2796017.1"/>
    </source>
</evidence>
<dbReference type="GO" id="GO:0005886">
    <property type="term" value="C:plasma membrane"/>
    <property type="evidence" value="ECO:0007669"/>
    <property type="project" value="UniProtKB-SubCell"/>
</dbReference>
<dbReference type="AlphaFoldDB" id="A0A7V9WS00"/>
<evidence type="ECO:0000256" key="1">
    <source>
        <dbReference type="ARBA" id="ARBA00004401"/>
    </source>
</evidence>
<keyword evidence="3" id="KW-1003">Cell membrane</keyword>
<feature type="transmembrane region" description="Helical" evidence="13">
    <location>
        <begin position="167"/>
        <end position="188"/>
    </location>
</feature>
<dbReference type="Pfam" id="PF03816">
    <property type="entry name" value="LytR_cpsA_psr"/>
    <property type="match status" value="1"/>
</dbReference>
<keyword evidence="7" id="KW-0805">Transcription regulation</keyword>
<evidence type="ECO:0000256" key="13">
    <source>
        <dbReference type="SAM" id="Phobius"/>
    </source>
</evidence>
<dbReference type="InterPro" id="IPR050922">
    <property type="entry name" value="LytR/CpsA/Psr_CW_biosynth"/>
</dbReference>
<evidence type="ECO:0000256" key="12">
    <source>
        <dbReference type="SAM" id="MobiDB-lite"/>
    </source>
</evidence>
<protein>
    <recommendedName>
        <fullName evidence="11">Regulatory protein MsrR</fullName>
    </recommendedName>
</protein>
<keyword evidence="4 13" id="KW-0812">Transmembrane</keyword>
<comment type="similarity">
    <text evidence="2">Belongs to the LytR/CpsA/Psr (LCP) family.</text>
</comment>
<name>A0A7V9WS00_STRPO</name>
<evidence type="ECO:0000256" key="8">
    <source>
        <dbReference type="ARBA" id="ARBA00023136"/>
    </source>
</evidence>
<evidence type="ECO:0000256" key="3">
    <source>
        <dbReference type="ARBA" id="ARBA00022475"/>
    </source>
</evidence>
<dbReference type="InterPro" id="IPR004474">
    <property type="entry name" value="LytR_CpsA_psr"/>
</dbReference>
<keyword evidence="8 13" id="KW-0472">Membrane</keyword>
<accession>A0A7V9WS00</accession>
<dbReference type="RefSeq" id="WP_181460118.1">
    <property type="nucleotide sequence ID" value="NZ_JACEGE010000015.1"/>
</dbReference>
<dbReference type="Gene3D" id="3.40.630.190">
    <property type="entry name" value="LCP protein"/>
    <property type="match status" value="1"/>
</dbReference>
<feature type="domain" description="Cell envelope-related transcriptional attenuator" evidence="14">
    <location>
        <begin position="233"/>
        <end position="409"/>
    </location>
</feature>
<gene>
    <name evidence="15" type="ORF">H1B29_05910</name>
</gene>
<evidence type="ECO:0000256" key="9">
    <source>
        <dbReference type="ARBA" id="ARBA00023163"/>
    </source>
</evidence>
<reference evidence="15 16" key="1">
    <citation type="submission" date="2020-07" db="EMBL/GenBank/DDBJ databases">
        <title>Molecular and genomic characterization of Streptococcus porcinus isolated from diseased swine in Brazil.</title>
        <authorList>
            <person name="Moreno L.Z."/>
            <person name="Matajira C.E.C."/>
            <person name="Poor A.P."/>
            <person name="Dutra M.C."/>
            <person name="Moreno A.M."/>
        </authorList>
    </citation>
    <scope>NUCLEOTIDE SEQUENCE [LARGE SCALE GENOMIC DNA]</scope>
    <source>
        <strain evidence="15 16">SP0816-2</strain>
    </source>
</reference>
<organism evidence="15 16">
    <name type="scientific">Streptococcus porcinus</name>
    <dbReference type="NCBI Taxonomy" id="1340"/>
    <lineage>
        <taxon>Bacteria</taxon>
        <taxon>Bacillati</taxon>
        <taxon>Bacillota</taxon>
        <taxon>Bacilli</taxon>
        <taxon>Lactobacillales</taxon>
        <taxon>Streptococcaceae</taxon>
        <taxon>Streptococcus</taxon>
    </lineage>
</organism>